<accession>A0ABQ5Z996</accession>
<name>A0ABQ5Z996_9SPHN</name>
<dbReference type="RefSeq" id="WP_051676459.1">
    <property type="nucleotide sequence ID" value="NZ_BSOO01000018.1"/>
</dbReference>
<sequence length="168" mass="18383">MPALILTGASGSGKTSIAEALGRDGLAVFHFDSVGVPSPEAMVGGWGSGEAWQQAMTDQWIERLASHDPQVPILLEGQMRIAFIRKALLRQPHFDARILLIDCDDSTRDHRLIHERGQPGLAHAEMRNWAAFLRREAVAEGVDILDTSGRSVAESASRVRARLRPSQP</sequence>
<dbReference type="EMBL" id="BSOO01000018">
    <property type="protein sequence ID" value="GLR48071.1"/>
    <property type="molecule type" value="Genomic_DNA"/>
</dbReference>
<evidence type="ECO:0000313" key="1">
    <source>
        <dbReference type="EMBL" id="GLR48071.1"/>
    </source>
</evidence>
<comment type="caution">
    <text evidence="1">The sequence shown here is derived from an EMBL/GenBank/DDBJ whole genome shotgun (WGS) entry which is preliminary data.</text>
</comment>
<dbReference type="InterPro" id="IPR027417">
    <property type="entry name" value="P-loop_NTPase"/>
</dbReference>
<evidence type="ECO:0000313" key="2">
    <source>
        <dbReference type="Proteomes" id="UP001156703"/>
    </source>
</evidence>
<reference evidence="2" key="1">
    <citation type="journal article" date="2019" name="Int. J. Syst. Evol. Microbiol.">
        <title>The Global Catalogue of Microorganisms (GCM) 10K type strain sequencing project: providing services to taxonomists for standard genome sequencing and annotation.</title>
        <authorList>
            <consortium name="The Broad Institute Genomics Platform"/>
            <consortium name="The Broad Institute Genome Sequencing Center for Infectious Disease"/>
            <person name="Wu L."/>
            <person name="Ma J."/>
        </authorList>
    </citation>
    <scope>NUCLEOTIDE SEQUENCE [LARGE SCALE GENOMIC DNA]</scope>
    <source>
        <strain evidence="2">NBRC 102146</strain>
    </source>
</reference>
<dbReference type="SUPFAM" id="SSF52540">
    <property type="entry name" value="P-loop containing nucleoside triphosphate hydrolases"/>
    <property type="match status" value="1"/>
</dbReference>
<dbReference type="Proteomes" id="UP001156703">
    <property type="component" value="Unassembled WGS sequence"/>
</dbReference>
<proteinExistence type="predicted"/>
<evidence type="ECO:0008006" key="3">
    <source>
        <dbReference type="Google" id="ProtNLM"/>
    </source>
</evidence>
<protein>
    <recommendedName>
        <fullName evidence="3">AAA domain-containing protein</fullName>
    </recommendedName>
</protein>
<organism evidence="1 2">
    <name type="scientific">Sphingomonas astaxanthinifaciens DSM 22298</name>
    <dbReference type="NCBI Taxonomy" id="1123267"/>
    <lineage>
        <taxon>Bacteria</taxon>
        <taxon>Pseudomonadati</taxon>
        <taxon>Pseudomonadota</taxon>
        <taxon>Alphaproteobacteria</taxon>
        <taxon>Sphingomonadales</taxon>
        <taxon>Sphingomonadaceae</taxon>
        <taxon>Sphingomonas</taxon>
    </lineage>
</organism>
<gene>
    <name evidence="1" type="ORF">GCM10007925_17840</name>
</gene>
<dbReference type="Gene3D" id="3.40.50.300">
    <property type="entry name" value="P-loop containing nucleotide triphosphate hydrolases"/>
    <property type="match status" value="1"/>
</dbReference>
<keyword evidence="2" id="KW-1185">Reference proteome</keyword>